<keyword evidence="3" id="KW-1185">Reference proteome</keyword>
<protein>
    <submittedName>
        <fullName evidence="2">Uncharacterized protein</fullName>
    </submittedName>
</protein>
<dbReference type="Proteomes" id="UP001217089">
    <property type="component" value="Unassembled WGS sequence"/>
</dbReference>
<accession>A0ABQ9FQU6</accession>
<organism evidence="2 3">
    <name type="scientific">Tegillarca granosa</name>
    <name type="common">Malaysian cockle</name>
    <name type="synonym">Anadara granosa</name>
    <dbReference type="NCBI Taxonomy" id="220873"/>
    <lineage>
        <taxon>Eukaryota</taxon>
        <taxon>Metazoa</taxon>
        <taxon>Spiralia</taxon>
        <taxon>Lophotrochozoa</taxon>
        <taxon>Mollusca</taxon>
        <taxon>Bivalvia</taxon>
        <taxon>Autobranchia</taxon>
        <taxon>Pteriomorphia</taxon>
        <taxon>Arcoida</taxon>
        <taxon>Arcoidea</taxon>
        <taxon>Arcidae</taxon>
        <taxon>Tegillarca</taxon>
    </lineage>
</organism>
<evidence type="ECO:0000256" key="1">
    <source>
        <dbReference type="SAM" id="MobiDB-lite"/>
    </source>
</evidence>
<evidence type="ECO:0000313" key="3">
    <source>
        <dbReference type="Proteomes" id="UP001217089"/>
    </source>
</evidence>
<proteinExistence type="predicted"/>
<feature type="compositionally biased region" description="Basic and acidic residues" evidence="1">
    <location>
        <begin position="36"/>
        <end position="52"/>
    </location>
</feature>
<reference evidence="2 3" key="1">
    <citation type="submission" date="2022-12" db="EMBL/GenBank/DDBJ databases">
        <title>Chromosome-level genome of Tegillarca granosa.</title>
        <authorList>
            <person name="Kim J."/>
        </authorList>
    </citation>
    <scope>NUCLEOTIDE SEQUENCE [LARGE SCALE GENOMIC DNA]</scope>
    <source>
        <strain evidence="2">Teg-2019</strain>
        <tissue evidence="2">Adductor muscle</tissue>
    </source>
</reference>
<dbReference type="EMBL" id="JARBDR010000168">
    <property type="protein sequence ID" value="KAJ8319664.1"/>
    <property type="molecule type" value="Genomic_DNA"/>
</dbReference>
<comment type="caution">
    <text evidence="2">The sequence shown here is derived from an EMBL/GenBank/DDBJ whole genome shotgun (WGS) entry which is preliminary data.</text>
</comment>
<feature type="region of interest" description="Disordered" evidence="1">
    <location>
        <begin position="1"/>
        <end position="52"/>
    </location>
</feature>
<name>A0ABQ9FQU6_TEGGR</name>
<feature type="compositionally biased region" description="Basic residues" evidence="1">
    <location>
        <begin position="26"/>
        <end position="35"/>
    </location>
</feature>
<feature type="compositionally biased region" description="Basic and acidic residues" evidence="1">
    <location>
        <begin position="15"/>
        <end position="25"/>
    </location>
</feature>
<evidence type="ECO:0000313" key="2">
    <source>
        <dbReference type="EMBL" id="KAJ8319664.1"/>
    </source>
</evidence>
<sequence>MSTKSRKKVGFTDDVQDKSQRESRSRSRSRFKDRRARSQDVRSNTKTEPIPKKRERSLVALVRTGSQKSVRNLVKLFETRTISTKTLKFLWFELISSVYQGALWEATNLKMIELNARQCFSHIIQIRIIDILFSLEY</sequence>
<gene>
    <name evidence="2" type="ORF">KUTeg_002784</name>
</gene>